<evidence type="ECO:0000256" key="3">
    <source>
        <dbReference type="ARBA" id="ARBA00005232"/>
    </source>
</evidence>
<reference evidence="23" key="1">
    <citation type="submission" date="2023-07" db="EMBL/GenBank/DDBJ databases">
        <title>A draft genome of Kazachstania heterogenica Y-27499.</title>
        <authorList>
            <person name="Donic C."/>
            <person name="Kralova J.S."/>
            <person name="Fidel L."/>
            <person name="Ben-Dor S."/>
            <person name="Jung S."/>
        </authorList>
    </citation>
    <scope>NUCLEOTIDE SEQUENCE [LARGE SCALE GENOMIC DNA]</scope>
    <source>
        <strain evidence="23">Y27499</strain>
    </source>
</reference>
<evidence type="ECO:0000256" key="17">
    <source>
        <dbReference type="ARBA" id="ARBA00073438"/>
    </source>
</evidence>
<comment type="subcellular location">
    <subcellularLocation>
        <location evidence="2">Mitochondrion inner membrane</location>
        <topology evidence="2">Peripheral membrane protein</topology>
        <orientation evidence="2">Matrix side</orientation>
    </subcellularLocation>
    <subcellularLocation>
        <location evidence="1">Peroxisome</location>
    </subcellularLocation>
</comment>
<evidence type="ECO:0000313" key="22">
    <source>
        <dbReference type="EMBL" id="KAK5774189.1"/>
    </source>
</evidence>
<comment type="caution">
    <text evidence="22">The sequence shown here is derived from an EMBL/GenBank/DDBJ whole genome shotgun (WGS) entry which is preliminary data.</text>
</comment>
<dbReference type="Gene3D" id="3.30.559.10">
    <property type="entry name" value="Chloramphenicol acetyltransferase-like domain"/>
    <property type="match status" value="1"/>
</dbReference>
<keyword evidence="11" id="KW-0472">Membrane</keyword>
<comment type="catalytic activity">
    <reaction evidence="14">
        <text>(R)-carnitine + acetyl-CoA = O-acetyl-(R)-carnitine + CoA</text>
        <dbReference type="Rhea" id="RHEA:21136"/>
        <dbReference type="ChEBI" id="CHEBI:16347"/>
        <dbReference type="ChEBI" id="CHEBI:57287"/>
        <dbReference type="ChEBI" id="CHEBI:57288"/>
        <dbReference type="ChEBI" id="CHEBI:57589"/>
        <dbReference type="EC" id="2.3.1.7"/>
    </reaction>
</comment>
<keyword evidence="6" id="KW-0999">Mitochondrion inner membrane</keyword>
<evidence type="ECO:0000259" key="21">
    <source>
        <dbReference type="Pfam" id="PF00755"/>
    </source>
</evidence>
<name>A0AAN7WH05_9SACH</name>
<evidence type="ECO:0000256" key="18">
    <source>
        <dbReference type="PIRSR" id="PIRSR600542-1"/>
    </source>
</evidence>
<dbReference type="Gene3D" id="3.30.559.70">
    <property type="entry name" value="Choline/Carnitine o-acyltransferase, domain 2"/>
    <property type="match status" value="1"/>
</dbReference>
<dbReference type="FunFam" id="3.30.559.70:FF:000007">
    <property type="entry name" value="Carnitine O-acetyltransferase, mitochondrial"/>
    <property type="match status" value="1"/>
</dbReference>
<dbReference type="PROSITE" id="PS00440">
    <property type="entry name" value="ACYLTRANSF_C_2"/>
    <property type="match status" value="1"/>
</dbReference>
<evidence type="ECO:0000256" key="5">
    <source>
        <dbReference type="ARBA" id="ARBA00022679"/>
    </source>
</evidence>
<keyword evidence="12" id="KW-0576">Peroxisome</keyword>
<evidence type="ECO:0000313" key="23">
    <source>
        <dbReference type="Proteomes" id="UP001306508"/>
    </source>
</evidence>
<sequence length="717" mass="82232">MIRYHTTSSNIHSSILKRSFFLNGMKRFNCSTLYQFKTNNNEFYIADKPNEHYQATRPSYKGKTFSLQDQLPSLPVPDLNDTLNKYLVSIKPFIQSLPNNNNNNNNNNNSYNKSKSISNDITDNKEYQKQVQLCDDFRNNLGPILQKRLQDHSSNRRNWMSSWWDSQAYLNYNDPVIPYVSYFYNHAPLSSLTHSVIENNPLFKATALVQSIVKFIELIKDEALPPELIKGTPFCMNSFHLMFNGARIPNTNTNANKDTDTSVFYSIFENNFIVVAYKGNFYKMVTHNTLDGRPLPVNLIYKQINDIVHPVRTDNNITNTQNDSGVGVLTSLPRDQWRSQYLELIKDPLSKSSLETIHRASFMLCLDLDKSPVTLEEKSRNSWHGNGINRFFDKYLQFFVTGNGKSGFLGEHSKMDGTPTLFLNTFICQDLMKLNQSEFLNDISKPIGLDNSEVSSFSSSSTSYQPKLLKFTLSPTIKNSITDAKAKFDSLMAEHDLNVWKYQKYGKNFIKQFKMSPDSYIQQIIQLAMYKYLGKQFPTYEAASTRKYFKGRTETGRSVTQESHEFVSNWSNPKLSLNEKIKLLQNAISAHSNYLKSAANGHGIDRHFFGLKNVLTINDQRPALFDDPLFNYSSTWYISTSQLSSEYFDGYGWSQVNDAGVGLAYMVNKDWLNINIVTKPGKSGLDGKRIRYYLTEAADEMANALIEYEKLNAKAKL</sequence>
<feature type="domain" description="Choline/carnitine acyltransferase" evidence="21">
    <location>
        <begin position="74"/>
        <end position="695"/>
    </location>
</feature>
<dbReference type="Pfam" id="PF00755">
    <property type="entry name" value="Carn_acyltransf"/>
    <property type="match status" value="1"/>
</dbReference>
<dbReference type="GO" id="GO:0004092">
    <property type="term" value="F:carnitine O-acetyltransferase activity"/>
    <property type="evidence" value="ECO:0007669"/>
    <property type="project" value="UniProtKB-EC"/>
</dbReference>
<dbReference type="GO" id="GO:0005743">
    <property type="term" value="C:mitochondrial inner membrane"/>
    <property type="evidence" value="ECO:0007669"/>
    <property type="project" value="UniProtKB-SubCell"/>
</dbReference>
<protein>
    <recommendedName>
        <fullName evidence="17">Carnitine O-acetyltransferase, mitochondrial</fullName>
        <ecNumber evidence="16">2.3.1.7</ecNumber>
    </recommendedName>
</protein>
<evidence type="ECO:0000256" key="19">
    <source>
        <dbReference type="RuleBase" id="RU003801"/>
    </source>
</evidence>
<keyword evidence="7" id="KW-0276">Fatty acid metabolism</keyword>
<dbReference type="EMBL" id="JAWIZZ010000055">
    <property type="protein sequence ID" value="KAK5774189.1"/>
    <property type="molecule type" value="Genomic_DNA"/>
</dbReference>
<evidence type="ECO:0000256" key="2">
    <source>
        <dbReference type="ARBA" id="ARBA00004443"/>
    </source>
</evidence>
<dbReference type="GO" id="GO:0005777">
    <property type="term" value="C:peroxisome"/>
    <property type="evidence" value="ECO:0007669"/>
    <property type="project" value="UniProtKB-SubCell"/>
</dbReference>
<evidence type="ECO:0000256" key="4">
    <source>
        <dbReference type="ARBA" id="ARBA00022448"/>
    </source>
</evidence>
<feature type="region of interest" description="Disordered" evidence="20">
    <location>
        <begin position="97"/>
        <end position="118"/>
    </location>
</feature>
<dbReference type="InterPro" id="IPR039551">
    <property type="entry name" value="Cho/carn_acyl_trans"/>
</dbReference>
<keyword evidence="8" id="KW-0809">Transit peptide</keyword>
<evidence type="ECO:0000256" key="15">
    <source>
        <dbReference type="ARBA" id="ARBA00053195"/>
    </source>
</evidence>
<dbReference type="PROSITE" id="PS00439">
    <property type="entry name" value="ACYLTRANSF_C_1"/>
    <property type="match status" value="1"/>
</dbReference>
<evidence type="ECO:0000256" key="14">
    <source>
        <dbReference type="ARBA" id="ARBA00052702"/>
    </source>
</evidence>
<evidence type="ECO:0000256" key="1">
    <source>
        <dbReference type="ARBA" id="ARBA00004275"/>
    </source>
</evidence>
<keyword evidence="9" id="KW-0443">Lipid metabolism</keyword>
<comment type="similarity">
    <text evidence="3 19">Belongs to the carnitine/choline acetyltransferase family.</text>
</comment>
<keyword evidence="4" id="KW-0813">Transport</keyword>
<dbReference type="GO" id="GO:0006631">
    <property type="term" value="P:fatty acid metabolic process"/>
    <property type="evidence" value="ECO:0007669"/>
    <property type="project" value="UniProtKB-KW"/>
</dbReference>
<dbReference type="Proteomes" id="UP001306508">
    <property type="component" value="Unassembled WGS sequence"/>
</dbReference>
<dbReference type="InterPro" id="IPR042231">
    <property type="entry name" value="Cho/carn_acyl_trans_2"/>
</dbReference>
<keyword evidence="10" id="KW-0496">Mitochondrion</keyword>
<evidence type="ECO:0000256" key="7">
    <source>
        <dbReference type="ARBA" id="ARBA00022832"/>
    </source>
</evidence>
<dbReference type="InterPro" id="IPR023213">
    <property type="entry name" value="CAT-like_dom_sf"/>
</dbReference>
<evidence type="ECO:0000256" key="13">
    <source>
        <dbReference type="ARBA" id="ARBA00023315"/>
    </source>
</evidence>
<evidence type="ECO:0000256" key="12">
    <source>
        <dbReference type="ARBA" id="ARBA00023140"/>
    </source>
</evidence>
<proteinExistence type="inferred from homology"/>
<dbReference type="SUPFAM" id="SSF52777">
    <property type="entry name" value="CoA-dependent acyltransferases"/>
    <property type="match status" value="2"/>
</dbReference>
<dbReference type="GO" id="GO:0009437">
    <property type="term" value="P:carnitine metabolic process"/>
    <property type="evidence" value="ECO:0007669"/>
    <property type="project" value="TreeGrafter"/>
</dbReference>
<evidence type="ECO:0000256" key="8">
    <source>
        <dbReference type="ARBA" id="ARBA00022946"/>
    </source>
</evidence>
<dbReference type="InterPro" id="IPR000542">
    <property type="entry name" value="Carn_acyl_trans"/>
</dbReference>
<dbReference type="EC" id="2.3.1.7" evidence="16"/>
<keyword evidence="23" id="KW-1185">Reference proteome</keyword>
<evidence type="ECO:0000256" key="9">
    <source>
        <dbReference type="ARBA" id="ARBA00023098"/>
    </source>
</evidence>
<evidence type="ECO:0000256" key="11">
    <source>
        <dbReference type="ARBA" id="ARBA00023136"/>
    </source>
</evidence>
<dbReference type="PANTHER" id="PTHR22589">
    <property type="entry name" value="CARNITINE O-ACYLTRANSFERASE"/>
    <property type="match status" value="1"/>
</dbReference>
<evidence type="ECO:0000256" key="10">
    <source>
        <dbReference type="ARBA" id="ARBA00023128"/>
    </source>
</evidence>
<comment type="function">
    <text evidence="15">Carnitine acetylase is specific for short chain fatty acids. Carnitine acetylase seems to affect the flux through the pyruvate dehydrogenase complex. It may be involved as well in the transport of acetyl-CoA into mitochondria.</text>
</comment>
<dbReference type="PANTHER" id="PTHR22589:SF103">
    <property type="entry name" value="CARNITINE O-ACETYL-TRANSFERASE, ISOFORM A-RELATED"/>
    <property type="match status" value="1"/>
</dbReference>
<gene>
    <name evidence="22" type="ORF">RI543_004476</name>
</gene>
<feature type="active site" description="Proton acceptor" evidence="18">
    <location>
        <position position="412"/>
    </location>
</feature>
<evidence type="ECO:0000256" key="16">
    <source>
        <dbReference type="ARBA" id="ARBA00066910"/>
    </source>
</evidence>
<keyword evidence="5 19" id="KW-0808">Transferase</keyword>
<evidence type="ECO:0000256" key="6">
    <source>
        <dbReference type="ARBA" id="ARBA00022792"/>
    </source>
</evidence>
<organism evidence="22 23">
    <name type="scientific">Arxiozyma heterogenica</name>
    <dbReference type="NCBI Taxonomy" id="278026"/>
    <lineage>
        <taxon>Eukaryota</taxon>
        <taxon>Fungi</taxon>
        <taxon>Dikarya</taxon>
        <taxon>Ascomycota</taxon>
        <taxon>Saccharomycotina</taxon>
        <taxon>Saccharomycetes</taxon>
        <taxon>Saccharomycetales</taxon>
        <taxon>Saccharomycetaceae</taxon>
        <taxon>Arxiozyma</taxon>
    </lineage>
</organism>
<keyword evidence="13 19" id="KW-0012">Acyltransferase</keyword>
<evidence type="ECO:0000256" key="20">
    <source>
        <dbReference type="SAM" id="MobiDB-lite"/>
    </source>
</evidence>
<dbReference type="AlphaFoldDB" id="A0AAN7WH05"/>
<feature type="compositionally biased region" description="Low complexity" evidence="20">
    <location>
        <begin position="99"/>
        <end position="118"/>
    </location>
</feature>
<accession>A0AAN7WH05</accession>